<evidence type="ECO:0000256" key="2">
    <source>
        <dbReference type="ARBA" id="ARBA00004496"/>
    </source>
</evidence>
<comment type="subcellular location">
    <subcellularLocation>
        <location evidence="1">Cell junction</location>
    </subcellularLocation>
    <subcellularLocation>
        <location evidence="2">Cytoplasm</location>
    </subcellularLocation>
</comment>
<evidence type="ECO:0000313" key="12">
    <source>
        <dbReference type="Proteomes" id="UP001217754"/>
    </source>
</evidence>
<keyword evidence="7" id="KW-0965">Cell junction</keyword>
<keyword evidence="8" id="KW-0440">LIM domain</keyword>
<dbReference type="EMBL" id="CP119962">
    <property type="protein sequence ID" value="WFD39887.1"/>
    <property type="molecule type" value="Genomic_DNA"/>
</dbReference>
<evidence type="ECO:0000256" key="6">
    <source>
        <dbReference type="ARBA" id="ARBA00022833"/>
    </source>
</evidence>
<dbReference type="SUPFAM" id="SSF57716">
    <property type="entry name" value="Glucocorticoid receptor-like (DNA-binding domain)"/>
    <property type="match status" value="3"/>
</dbReference>
<evidence type="ECO:0000256" key="5">
    <source>
        <dbReference type="ARBA" id="ARBA00022737"/>
    </source>
</evidence>
<dbReference type="GO" id="GO:0051371">
    <property type="term" value="F:muscle alpha-actinin binding"/>
    <property type="evidence" value="ECO:0007669"/>
    <property type="project" value="TreeGrafter"/>
</dbReference>
<feature type="compositionally biased region" description="Basic and acidic residues" evidence="9">
    <location>
        <begin position="183"/>
        <end position="196"/>
    </location>
</feature>
<dbReference type="SMART" id="SM00132">
    <property type="entry name" value="LIM"/>
    <property type="match status" value="3"/>
</dbReference>
<evidence type="ECO:0000256" key="4">
    <source>
        <dbReference type="ARBA" id="ARBA00022723"/>
    </source>
</evidence>
<dbReference type="FunFam" id="2.10.110.10:FF:000008">
    <property type="entry name" value="Paxillin isoform 1"/>
    <property type="match status" value="1"/>
</dbReference>
<evidence type="ECO:0000256" key="8">
    <source>
        <dbReference type="ARBA" id="ARBA00023038"/>
    </source>
</evidence>
<dbReference type="RefSeq" id="XP_060122784.1">
    <property type="nucleotide sequence ID" value="XM_060266801.1"/>
</dbReference>
<dbReference type="GeneID" id="85226519"/>
<dbReference type="AlphaFoldDB" id="A0AAF0F3F5"/>
<proteinExistence type="predicted"/>
<dbReference type="GO" id="GO:0003779">
    <property type="term" value="F:actin binding"/>
    <property type="evidence" value="ECO:0007669"/>
    <property type="project" value="TreeGrafter"/>
</dbReference>
<feature type="domain" description="LIM zinc-binding" evidence="10">
    <location>
        <begin position="288"/>
        <end position="321"/>
    </location>
</feature>
<dbReference type="GO" id="GO:0005737">
    <property type="term" value="C:cytoplasm"/>
    <property type="evidence" value="ECO:0007669"/>
    <property type="project" value="UniProtKB-SubCell"/>
</dbReference>
<dbReference type="PANTHER" id="PTHR24214:SF62">
    <property type="entry name" value="LEUPAXIN"/>
    <property type="match status" value="1"/>
</dbReference>
<keyword evidence="5" id="KW-0677">Repeat</keyword>
<evidence type="ECO:0000259" key="10">
    <source>
        <dbReference type="PROSITE" id="PS00478"/>
    </source>
</evidence>
<organism evidence="11 12">
    <name type="scientific">Malassezia japonica</name>
    <dbReference type="NCBI Taxonomy" id="223818"/>
    <lineage>
        <taxon>Eukaryota</taxon>
        <taxon>Fungi</taxon>
        <taxon>Dikarya</taxon>
        <taxon>Basidiomycota</taxon>
        <taxon>Ustilaginomycotina</taxon>
        <taxon>Malasseziomycetes</taxon>
        <taxon>Malasseziales</taxon>
        <taxon>Malasseziaceae</taxon>
        <taxon>Malassezia</taxon>
    </lineage>
</organism>
<dbReference type="InterPro" id="IPR001781">
    <property type="entry name" value="Znf_LIM"/>
</dbReference>
<dbReference type="PANTHER" id="PTHR24214">
    <property type="entry name" value="PDZ AND LIM DOMAIN PROTEIN ZASP"/>
    <property type="match status" value="1"/>
</dbReference>
<dbReference type="PROSITE" id="PS00478">
    <property type="entry name" value="LIM_DOMAIN_1"/>
    <property type="match status" value="2"/>
</dbReference>
<dbReference type="GO" id="GO:0046872">
    <property type="term" value="F:metal ion binding"/>
    <property type="evidence" value="ECO:0007669"/>
    <property type="project" value="UniProtKB-KW"/>
</dbReference>
<protein>
    <recommendedName>
        <fullName evidence="10">LIM zinc-binding domain-containing protein</fullName>
    </recommendedName>
</protein>
<dbReference type="InterPro" id="IPR050604">
    <property type="entry name" value="PDZ-LIM_domain"/>
</dbReference>
<dbReference type="GO" id="GO:0030036">
    <property type="term" value="P:actin cytoskeleton organization"/>
    <property type="evidence" value="ECO:0007669"/>
    <property type="project" value="TreeGrafter"/>
</dbReference>
<keyword evidence="3" id="KW-0963">Cytoplasm</keyword>
<sequence length="493" mass="54494">MDTPEKGRPLPAPPTPLSERRWENRDELSESSTAPQLVRTAGMTPVRVTPFSPHTGRSSPRPLPSVEQGRPLPSPQSMHAIRAGRESPLARRVPPRPVTPQAPVPVIARAASPLKGGRPMPSDDVFSDSPRRPVTPVGERPTTPVSERPVSPRGARPPATPPRTPPPPSRTPEPRPTTPLESLHPDRPETPTRCRTPEANIPRIARTPSPVRSMRPYPMTPAIPGGPPVPMIMIDGEVMTDAMMDPSEAHDATVSFDDISVPHAQRASRTSAADRAGVRVSAGIHQTCHGCDKWIGGAMVHAMNHAWHARCFVCAQCTTPLEHVSFYEHDGRPYCHLDFHELFARRCFHCQTPIVEERFVTIDDAQLGERSYHELHFFCASCGDPFLDPKDLPSPKPDASVDTDEGYAGKPFFVQGAHPYCEKCHTRLHKPKCKACRLPIEHDVVRALRADWHPDCFVCTRCRAPLHDAPVFQGPDGAPCDLDCYQAWMRRAN</sequence>
<evidence type="ECO:0000313" key="11">
    <source>
        <dbReference type="EMBL" id="WFD39887.1"/>
    </source>
</evidence>
<reference evidence="11" key="1">
    <citation type="submission" date="2023-03" db="EMBL/GenBank/DDBJ databases">
        <title>Mating type loci evolution in Malassezia.</title>
        <authorList>
            <person name="Coelho M.A."/>
        </authorList>
    </citation>
    <scope>NUCLEOTIDE SEQUENCE</scope>
    <source>
        <strain evidence="11">CBS 9431</strain>
    </source>
</reference>
<dbReference type="Pfam" id="PF00412">
    <property type="entry name" value="LIM"/>
    <property type="match status" value="2"/>
</dbReference>
<dbReference type="Gene3D" id="2.10.110.10">
    <property type="entry name" value="Cysteine Rich Protein"/>
    <property type="match status" value="3"/>
</dbReference>
<evidence type="ECO:0000256" key="3">
    <source>
        <dbReference type="ARBA" id="ARBA00022490"/>
    </source>
</evidence>
<gene>
    <name evidence="11" type="ORF">MJAP1_002868</name>
</gene>
<accession>A0AAF0F3F5</accession>
<feature type="region of interest" description="Disordered" evidence="9">
    <location>
        <begin position="1"/>
        <end position="197"/>
    </location>
</feature>
<dbReference type="GO" id="GO:0001725">
    <property type="term" value="C:stress fiber"/>
    <property type="evidence" value="ECO:0007669"/>
    <property type="project" value="TreeGrafter"/>
</dbReference>
<dbReference type="Proteomes" id="UP001217754">
    <property type="component" value="Chromosome 5"/>
</dbReference>
<keyword evidence="6" id="KW-0862">Zinc</keyword>
<evidence type="ECO:0000256" key="1">
    <source>
        <dbReference type="ARBA" id="ARBA00004282"/>
    </source>
</evidence>
<dbReference type="GO" id="GO:0031941">
    <property type="term" value="C:filamentous actin"/>
    <property type="evidence" value="ECO:0007669"/>
    <property type="project" value="TreeGrafter"/>
</dbReference>
<feature type="compositionally biased region" description="Basic and acidic residues" evidence="9">
    <location>
        <begin position="18"/>
        <end position="28"/>
    </location>
</feature>
<keyword evidence="12" id="KW-1185">Reference proteome</keyword>
<feature type="compositionally biased region" description="Pro residues" evidence="9">
    <location>
        <begin position="158"/>
        <end position="177"/>
    </location>
</feature>
<name>A0AAF0F3F5_9BASI</name>
<feature type="domain" description="LIM zinc-binding" evidence="10">
    <location>
        <begin position="433"/>
        <end position="466"/>
    </location>
</feature>
<dbReference type="GO" id="GO:0030695">
    <property type="term" value="F:GTPase regulator activity"/>
    <property type="evidence" value="ECO:0007669"/>
    <property type="project" value="UniProtKB-ARBA"/>
</dbReference>
<keyword evidence="4" id="KW-0479">Metal-binding</keyword>
<evidence type="ECO:0000256" key="9">
    <source>
        <dbReference type="SAM" id="MobiDB-lite"/>
    </source>
</evidence>
<dbReference type="PRINTS" id="PR01217">
    <property type="entry name" value="PRICHEXTENSN"/>
</dbReference>
<dbReference type="CDD" id="cd08368">
    <property type="entry name" value="LIM"/>
    <property type="match status" value="2"/>
</dbReference>
<evidence type="ECO:0000256" key="7">
    <source>
        <dbReference type="ARBA" id="ARBA00022949"/>
    </source>
</evidence>